<dbReference type="OrthoDB" id="9805445at2"/>
<comment type="caution">
    <text evidence="2">The sequence shown here is derived from an EMBL/GenBank/DDBJ whole genome shotgun (WGS) entry which is preliminary data.</text>
</comment>
<organism evidence="2 3">
    <name type="scientific">Rhodobium orientis</name>
    <dbReference type="NCBI Taxonomy" id="34017"/>
    <lineage>
        <taxon>Bacteria</taxon>
        <taxon>Pseudomonadati</taxon>
        <taxon>Pseudomonadota</taxon>
        <taxon>Alphaproteobacteria</taxon>
        <taxon>Hyphomicrobiales</taxon>
        <taxon>Rhodobiaceae</taxon>
        <taxon>Rhodobium</taxon>
    </lineage>
</organism>
<reference evidence="2 3" key="1">
    <citation type="submission" date="2017-07" db="EMBL/GenBank/DDBJ databases">
        <title>Draft Genome Sequences of Select Purple Nonsulfur Bacteria.</title>
        <authorList>
            <person name="Lasarre B."/>
            <person name="Mckinlay J.B."/>
        </authorList>
    </citation>
    <scope>NUCLEOTIDE SEQUENCE [LARGE SCALE GENOMIC DNA]</scope>
    <source>
        <strain evidence="2 3">DSM 11290</strain>
    </source>
</reference>
<accession>A0A327JVH8</accession>
<sequence length="238" mass="26701">MAGRAHKIAIGIAAIAVLAMPAGAAPVMGKTVYKHYAVRGETPAEIIVDIWRQRRVNRGDFSIASIQTSVEPSGRLQSGKTCKVKDFSVKTSYVITLPRHVGERRLKSRTRRLYRAFIKNARKHELTHRAIYEKCMTRFVRSVRQMTPQRSCAAARRVITRIAKLESLRCRAENLAFDKREYAKSARLPLLRQALADTEALKAARLSTGRINVFAGDAGAFSSSAVLLRRHNRAMENK</sequence>
<dbReference type="Proteomes" id="UP000249299">
    <property type="component" value="Unassembled WGS sequence"/>
</dbReference>
<feature type="chain" id="PRO_5016463802" description="DUF922 domain-containing protein" evidence="1">
    <location>
        <begin position="25"/>
        <end position="238"/>
    </location>
</feature>
<evidence type="ECO:0000313" key="3">
    <source>
        <dbReference type="Proteomes" id="UP000249299"/>
    </source>
</evidence>
<gene>
    <name evidence="2" type="ORF">CH339_00690</name>
</gene>
<keyword evidence="3" id="KW-1185">Reference proteome</keyword>
<proteinExistence type="predicted"/>
<protein>
    <recommendedName>
        <fullName evidence="4">DUF922 domain-containing protein</fullName>
    </recommendedName>
</protein>
<evidence type="ECO:0000256" key="1">
    <source>
        <dbReference type="SAM" id="SignalP"/>
    </source>
</evidence>
<dbReference type="InterPro" id="IPR010321">
    <property type="entry name" value="DUF922"/>
</dbReference>
<evidence type="ECO:0000313" key="2">
    <source>
        <dbReference type="EMBL" id="RAI30081.1"/>
    </source>
</evidence>
<evidence type="ECO:0008006" key="4">
    <source>
        <dbReference type="Google" id="ProtNLM"/>
    </source>
</evidence>
<dbReference type="EMBL" id="NPEV01000001">
    <property type="protein sequence ID" value="RAI30081.1"/>
    <property type="molecule type" value="Genomic_DNA"/>
</dbReference>
<name>A0A327JVH8_9HYPH</name>
<dbReference type="AlphaFoldDB" id="A0A327JVH8"/>
<keyword evidence="1" id="KW-0732">Signal</keyword>
<feature type="signal peptide" evidence="1">
    <location>
        <begin position="1"/>
        <end position="24"/>
    </location>
</feature>
<dbReference type="Pfam" id="PF06037">
    <property type="entry name" value="DUF922"/>
    <property type="match status" value="1"/>
</dbReference>
<dbReference type="RefSeq" id="WP_111432334.1">
    <property type="nucleotide sequence ID" value="NZ_JACIGG010000001.1"/>
</dbReference>